<evidence type="ECO:0000313" key="8">
    <source>
        <dbReference type="Proteomes" id="UP000002026"/>
    </source>
</evidence>
<evidence type="ECO:0000256" key="3">
    <source>
        <dbReference type="ARBA" id="ARBA00022634"/>
    </source>
</evidence>
<dbReference type="InterPro" id="IPR023806">
    <property type="entry name" value="CHP03905"/>
</dbReference>
<dbReference type="GO" id="GO:0000166">
    <property type="term" value="F:nucleotide binding"/>
    <property type="evidence" value="ECO:0007669"/>
    <property type="project" value="UniProtKB-KW"/>
</dbReference>
<evidence type="ECO:0000313" key="7">
    <source>
        <dbReference type="EMBL" id="ACV21202.1"/>
    </source>
</evidence>
<protein>
    <recommendedName>
        <fullName evidence="2">ribonucleoside-diphosphate reductase</fullName>
        <ecNumber evidence="2">1.17.4.1</ecNumber>
    </recommendedName>
</protein>
<dbReference type="GO" id="GO:0004748">
    <property type="term" value="F:ribonucleoside-diphosphate reductase activity, thioredoxin disulfide as acceptor"/>
    <property type="evidence" value="ECO:0007669"/>
    <property type="project" value="UniProtKB-EC"/>
</dbReference>
<dbReference type="Proteomes" id="UP000002026">
    <property type="component" value="Chromosome"/>
</dbReference>
<organism evidence="7 8">
    <name type="scientific">Slackia heliotrinireducens (strain ATCC 29202 / DSM 20476 / NCTC 11029 / RHS 1)</name>
    <name type="common">Peptococcus heliotrinreducens</name>
    <dbReference type="NCBI Taxonomy" id="471855"/>
    <lineage>
        <taxon>Bacteria</taxon>
        <taxon>Bacillati</taxon>
        <taxon>Actinomycetota</taxon>
        <taxon>Coriobacteriia</taxon>
        <taxon>Eggerthellales</taxon>
        <taxon>Eggerthellaceae</taxon>
        <taxon>Slackia</taxon>
    </lineage>
</organism>
<dbReference type="AlphaFoldDB" id="C7N0X4"/>
<dbReference type="eggNOG" id="ENOG5032YE7">
    <property type="taxonomic scope" value="Bacteria"/>
</dbReference>
<evidence type="ECO:0000256" key="5">
    <source>
        <dbReference type="ARBA" id="ARBA00047754"/>
    </source>
</evidence>
<feature type="domain" description="TSCPD" evidence="6">
    <location>
        <begin position="6"/>
        <end position="78"/>
    </location>
</feature>
<dbReference type="NCBIfam" id="TIGR03905">
    <property type="entry name" value="TIGR03905_4_Cys"/>
    <property type="match status" value="1"/>
</dbReference>
<reference evidence="7 8" key="1">
    <citation type="journal article" date="2009" name="Stand. Genomic Sci.">
        <title>Complete genome sequence of Slackia heliotrinireducens type strain (RHS 1).</title>
        <authorList>
            <person name="Pukall R."/>
            <person name="Lapidus A."/>
            <person name="Nolan M."/>
            <person name="Copeland A."/>
            <person name="Glavina Del Rio T."/>
            <person name="Lucas S."/>
            <person name="Chen F."/>
            <person name="Tice H."/>
            <person name="Cheng J.F."/>
            <person name="Chertkov O."/>
            <person name="Bruce D."/>
            <person name="Goodwin L."/>
            <person name="Kuske C."/>
            <person name="Brettin T."/>
            <person name="Detter J.C."/>
            <person name="Han C."/>
            <person name="Pitluck S."/>
            <person name="Pati A."/>
            <person name="Mavrommatis K."/>
            <person name="Ivanova N."/>
            <person name="Ovchinnikova G."/>
            <person name="Chen A."/>
            <person name="Palaniappan K."/>
            <person name="Schneider S."/>
            <person name="Rohde M."/>
            <person name="Chain P."/>
            <person name="D'haeseleer P."/>
            <person name="Goker M."/>
            <person name="Bristow J."/>
            <person name="Eisen J.A."/>
            <person name="Markowitz V."/>
            <person name="Kyrpides N.C."/>
            <person name="Klenk H.P."/>
            <person name="Hugenholtz P."/>
        </authorList>
    </citation>
    <scope>NUCLEOTIDE SEQUENCE [LARGE SCALE GENOMIC DNA]</scope>
    <source>
        <strain evidence="8">ATCC 29202 / DSM 20476 / NCTC 11029 / RHS 1</strain>
    </source>
</reference>
<evidence type="ECO:0000259" key="6">
    <source>
        <dbReference type="Pfam" id="PF12637"/>
    </source>
</evidence>
<name>C7N0X4_SLAHD</name>
<dbReference type="InterPro" id="IPR024434">
    <property type="entry name" value="TSCPD_dom"/>
</dbReference>
<dbReference type="Pfam" id="PF12637">
    <property type="entry name" value="TSCPD"/>
    <property type="match status" value="1"/>
</dbReference>
<sequence>MYQFQPRGVCARLINFDVRDGNVHDVSFVGGCNGNLKANSKIIEGMPAEQVISILEGNDCAGRGTSCTDQLTQALRLAIEDQSRNAAAVAN</sequence>
<keyword evidence="8" id="KW-1185">Reference proteome</keyword>
<evidence type="ECO:0000256" key="4">
    <source>
        <dbReference type="ARBA" id="ARBA00022741"/>
    </source>
</evidence>
<dbReference type="EMBL" id="CP001684">
    <property type="protein sequence ID" value="ACV21202.1"/>
    <property type="molecule type" value="Genomic_DNA"/>
</dbReference>
<dbReference type="RefSeq" id="WP_012797313.1">
    <property type="nucleotide sequence ID" value="NC_013165.1"/>
</dbReference>
<dbReference type="EC" id="1.17.4.1" evidence="2"/>
<evidence type="ECO:0000256" key="2">
    <source>
        <dbReference type="ARBA" id="ARBA00012274"/>
    </source>
</evidence>
<comment type="catalytic activity">
    <reaction evidence="5">
        <text>a 2'-deoxyribonucleoside 5'-diphosphate + [thioredoxin]-disulfide + H2O = a ribonucleoside 5'-diphosphate + [thioredoxin]-dithiol</text>
        <dbReference type="Rhea" id="RHEA:23252"/>
        <dbReference type="Rhea" id="RHEA-COMP:10698"/>
        <dbReference type="Rhea" id="RHEA-COMP:10700"/>
        <dbReference type="ChEBI" id="CHEBI:15377"/>
        <dbReference type="ChEBI" id="CHEBI:29950"/>
        <dbReference type="ChEBI" id="CHEBI:50058"/>
        <dbReference type="ChEBI" id="CHEBI:57930"/>
        <dbReference type="ChEBI" id="CHEBI:73316"/>
        <dbReference type="EC" id="1.17.4.1"/>
    </reaction>
</comment>
<comment type="similarity">
    <text evidence="1">Belongs to the ribonucleoside diphosphate reductase class-2 family.</text>
</comment>
<gene>
    <name evidence="7" type="ordered locus">Shel_01280</name>
</gene>
<proteinExistence type="inferred from homology"/>
<dbReference type="KEGG" id="shi:Shel_01280"/>
<dbReference type="STRING" id="471855.Shel_01280"/>
<keyword evidence="4" id="KW-0547">Nucleotide-binding</keyword>
<dbReference type="HOGENOM" id="CLU_176133_0_0_11"/>
<dbReference type="GO" id="GO:0071897">
    <property type="term" value="P:DNA biosynthetic process"/>
    <property type="evidence" value="ECO:0007669"/>
    <property type="project" value="UniProtKB-KW"/>
</dbReference>
<keyword evidence="3" id="KW-0237">DNA synthesis</keyword>
<evidence type="ECO:0000256" key="1">
    <source>
        <dbReference type="ARBA" id="ARBA00007405"/>
    </source>
</evidence>
<accession>C7N0X4</accession>